<dbReference type="Gene3D" id="3.40.50.10350">
    <property type="entry name" value="Glycerate kinase, domain 1"/>
    <property type="match status" value="1"/>
</dbReference>
<dbReference type="InterPro" id="IPR018193">
    <property type="entry name" value="Glyc_kinase_flavodox-like_fold"/>
</dbReference>
<dbReference type="PANTHER" id="PTHR21599:SF0">
    <property type="entry name" value="GLYCERATE KINASE"/>
    <property type="match status" value="1"/>
</dbReference>
<dbReference type="RefSeq" id="WP_076169722.1">
    <property type="nucleotide sequence ID" value="NZ_MRTP01000002.1"/>
</dbReference>
<dbReference type="InterPro" id="IPR004381">
    <property type="entry name" value="Glycerate_kinase"/>
</dbReference>
<evidence type="ECO:0000256" key="2">
    <source>
        <dbReference type="ARBA" id="ARBA00022679"/>
    </source>
</evidence>
<evidence type="ECO:0000313" key="6">
    <source>
        <dbReference type="Proteomes" id="UP000187172"/>
    </source>
</evidence>
<dbReference type="Pfam" id="PF02595">
    <property type="entry name" value="Gly_kinase"/>
    <property type="match status" value="1"/>
</dbReference>
<accession>A0A1R1EU41</accession>
<evidence type="ECO:0000313" key="5">
    <source>
        <dbReference type="EMBL" id="OMF55327.1"/>
    </source>
</evidence>
<organism evidence="5 6">
    <name type="scientific">Paenibacillus rhizosphaerae</name>
    <dbReference type="NCBI Taxonomy" id="297318"/>
    <lineage>
        <taxon>Bacteria</taxon>
        <taxon>Bacillati</taxon>
        <taxon>Bacillota</taxon>
        <taxon>Bacilli</taxon>
        <taxon>Bacillales</taxon>
        <taxon>Paenibacillaceae</taxon>
        <taxon>Paenibacillus</taxon>
    </lineage>
</organism>
<dbReference type="SUPFAM" id="SSF110738">
    <property type="entry name" value="Glycerate kinase I"/>
    <property type="match status" value="1"/>
</dbReference>
<name>A0A1R1EU41_9BACL</name>
<protein>
    <submittedName>
        <fullName evidence="5">Glycerate kinase</fullName>
    </submittedName>
</protein>
<evidence type="ECO:0000256" key="3">
    <source>
        <dbReference type="ARBA" id="ARBA00022777"/>
    </source>
</evidence>
<reference evidence="5 6" key="1">
    <citation type="submission" date="2016-11" db="EMBL/GenBank/DDBJ databases">
        <title>Paenibacillus species isolates.</title>
        <authorList>
            <person name="Beno S.M."/>
        </authorList>
    </citation>
    <scope>NUCLEOTIDE SEQUENCE [LARGE SCALE GENOMIC DNA]</scope>
    <source>
        <strain evidence="5 6">FSL R5-0378</strain>
    </source>
</reference>
<evidence type="ECO:0000256" key="4">
    <source>
        <dbReference type="PIRNR" id="PIRNR006078"/>
    </source>
</evidence>
<proteinExistence type="inferred from homology"/>
<dbReference type="STRING" id="297318.BK138_11555"/>
<dbReference type="InterPro" id="IPR018197">
    <property type="entry name" value="Glycerate_kinase_RE-like"/>
</dbReference>
<dbReference type="EMBL" id="MRTP01000002">
    <property type="protein sequence ID" value="OMF55327.1"/>
    <property type="molecule type" value="Genomic_DNA"/>
</dbReference>
<keyword evidence="6" id="KW-1185">Reference proteome</keyword>
<dbReference type="GO" id="GO:0031388">
    <property type="term" value="P:organic acid phosphorylation"/>
    <property type="evidence" value="ECO:0007669"/>
    <property type="project" value="UniProtKB-UniRule"/>
</dbReference>
<comment type="similarity">
    <text evidence="1 4">Belongs to the glycerate kinase type-1 family.</text>
</comment>
<dbReference type="Proteomes" id="UP000187172">
    <property type="component" value="Unassembled WGS sequence"/>
</dbReference>
<dbReference type="PANTHER" id="PTHR21599">
    <property type="entry name" value="GLYCERATE KINASE"/>
    <property type="match status" value="1"/>
</dbReference>
<dbReference type="NCBIfam" id="TIGR00045">
    <property type="entry name" value="glycerate kinase"/>
    <property type="match status" value="1"/>
</dbReference>
<dbReference type="GO" id="GO:0008887">
    <property type="term" value="F:glycerate kinase activity"/>
    <property type="evidence" value="ECO:0007669"/>
    <property type="project" value="UniProtKB-UniRule"/>
</dbReference>
<sequence>MKIVIAPDSFKGSIRAADAAAAIDRGIRRALPGAETVLVPMADGGEGTLDSLTRFGGTKANVQVSDPLGRPVDAEYGLIHGGSTCVVELASASGLELIAAEERDPLHTTTYGTGEVIRRALDAGCRQYIMAIGGSATNDGGAGILQALGVRLLDEDGQPVGRGGLELQRVAAIDMGGMDARLAESTFVIASDVQNPLLGPYGASHVYGPQKGATPEMVAVLEQGMRVWADRILEATGLRVHDLPGAGAAGGVGAALLAFFKAGMRSGIDLVIEHSGFMAHLEGADLVITGEGRMDAQTASGKTPVGVAREARRHGVPVIALAGSVGPGIDPLYDAGILSVHSIVNGPMALEEAMAQAGELLEMSAEQVIRTFAGMVSG</sequence>
<evidence type="ECO:0000256" key="1">
    <source>
        <dbReference type="ARBA" id="ARBA00006284"/>
    </source>
</evidence>
<keyword evidence="2 4" id="KW-0808">Transferase</keyword>
<keyword evidence="3 4" id="KW-0418">Kinase</keyword>
<comment type="caution">
    <text evidence="5">The sequence shown here is derived from an EMBL/GenBank/DDBJ whole genome shotgun (WGS) entry which is preliminary data.</text>
</comment>
<dbReference type="PIRSF" id="PIRSF006078">
    <property type="entry name" value="GlxK"/>
    <property type="match status" value="1"/>
</dbReference>
<dbReference type="AlphaFoldDB" id="A0A1R1EU41"/>
<gene>
    <name evidence="5" type="ORF">BK138_11555</name>
</gene>
<dbReference type="Gene3D" id="3.90.1510.10">
    <property type="entry name" value="Glycerate kinase, domain 2"/>
    <property type="match status" value="1"/>
</dbReference>
<dbReference type="InterPro" id="IPR036129">
    <property type="entry name" value="Glycerate_kinase_sf"/>
</dbReference>